<evidence type="ECO:0000256" key="5">
    <source>
        <dbReference type="ARBA" id="ARBA00023136"/>
    </source>
</evidence>
<keyword evidence="2 7" id="KW-0132">Cell division</keyword>
<dbReference type="OrthoDB" id="7061211at2"/>
<dbReference type="EMBL" id="JABUMC010000013">
    <property type="protein sequence ID" value="MBV6546974.1"/>
    <property type="molecule type" value="Genomic_DNA"/>
</dbReference>
<dbReference type="EMBL" id="JABULY010000001">
    <property type="protein sequence ID" value="MBV6531195.1"/>
    <property type="molecule type" value="Genomic_DNA"/>
</dbReference>
<dbReference type="Proteomes" id="UP001196379">
    <property type="component" value="Unassembled WGS sequence"/>
</dbReference>
<dbReference type="HAMAP" id="MF_00599">
    <property type="entry name" value="FtsB"/>
    <property type="match status" value="1"/>
</dbReference>
<keyword evidence="11" id="KW-1185">Reference proteome</keyword>
<dbReference type="GO" id="GO:0005886">
    <property type="term" value="C:plasma membrane"/>
    <property type="evidence" value="ECO:0007669"/>
    <property type="project" value="UniProtKB-SubCell"/>
</dbReference>
<evidence type="ECO:0000256" key="1">
    <source>
        <dbReference type="ARBA" id="ARBA00022475"/>
    </source>
</evidence>
<feature type="topological domain" description="Cytoplasmic" evidence="7">
    <location>
        <begin position="1"/>
        <end position="3"/>
    </location>
</feature>
<keyword evidence="4 7" id="KW-1133">Transmembrane helix</keyword>
<comment type="caution">
    <text evidence="9">The sequence shown here is derived from an EMBL/GenBank/DDBJ whole genome shotgun (WGS) entry which is preliminary data.</text>
</comment>
<dbReference type="InterPro" id="IPR007060">
    <property type="entry name" value="FtsL/DivIC"/>
</dbReference>
<evidence type="ECO:0000313" key="10">
    <source>
        <dbReference type="Proteomes" id="UP000732858"/>
    </source>
</evidence>
<dbReference type="PANTHER" id="PTHR37485:SF1">
    <property type="entry name" value="CELL DIVISION PROTEIN FTSB"/>
    <property type="match status" value="1"/>
</dbReference>
<dbReference type="GO" id="GO:0043093">
    <property type="term" value="P:FtsZ-dependent cytokinesis"/>
    <property type="evidence" value="ECO:0007669"/>
    <property type="project" value="UniProtKB-UniRule"/>
</dbReference>
<sequence length="91" mass="10868">MRILIVCLSLLLCYFQFSFWFGKNGWTDYQKVQHTVAELKEEHTALVSRNNLISAEIQDLKTGLNALEERARFDREMIKENEVFYRIIPRQ</sequence>
<dbReference type="InterPro" id="IPR023081">
    <property type="entry name" value="Cell_div_FtsB"/>
</dbReference>
<evidence type="ECO:0000313" key="11">
    <source>
        <dbReference type="Proteomes" id="UP001196379"/>
    </source>
</evidence>
<accession>A0A949WGB1</accession>
<dbReference type="RefSeq" id="WP_157403249.1">
    <property type="nucleotide sequence ID" value="NZ_JABULY010000001.1"/>
</dbReference>
<dbReference type="Pfam" id="PF04977">
    <property type="entry name" value="DivIC"/>
    <property type="match status" value="1"/>
</dbReference>
<evidence type="ECO:0000256" key="6">
    <source>
        <dbReference type="ARBA" id="ARBA00023306"/>
    </source>
</evidence>
<dbReference type="GO" id="GO:0032153">
    <property type="term" value="C:cell division site"/>
    <property type="evidence" value="ECO:0007669"/>
    <property type="project" value="UniProtKB-UniRule"/>
</dbReference>
<dbReference type="PANTHER" id="PTHR37485">
    <property type="entry name" value="CELL DIVISION PROTEIN FTSB"/>
    <property type="match status" value="1"/>
</dbReference>
<comment type="similarity">
    <text evidence="7">Belongs to the FtsB family.</text>
</comment>
<keyword evidence="3 7" id="KW-0812">Transmembrane</keyword>
<evidence type="ECO:0000256" key="3">
    <source>
        <dbReference type="ARBA" id="ARBA00022692"/>
    </source>
</evidence>
<keyword evidence="6 7" id="KW-0131">Cell cycle</keyword>
<comment type="subcellular location">
    <subcellularLocation>
        <location evidence="7">Cell inner membrane</location>
        <topology evidence="7">Single-pass type II membrane protein</topology>
    </subcellularLocation>
    <text evidence="7">Localizes to the division septum.</text>
</comment>
<gene>
    <name evidence="7 9" type="primary">ftsB</name>
    <name evidence="8" type="ORF">HT657_03375</name>
    <name evidence="9" type="ORF">HT672_06710</name>
</gene>
<reference evidence="9 11" key="1">
    <citation type="journal article" date="2021" name="Mol. Ecol.">
        <title>Polar bear-adapted Ursidibacter maritimus are remarkably conserved after generations in captivity.</title>
        <authorList>
            <person name="Espinosa-Gongora C."/>
            <person name="Hansen M.J."/>
            <person name="Bertelsen M.F."/>
            <person name="Bojesen A.M."/>
        </authorList>
    </citation>
    <scope>NUCLEOTIDE SEQUENCE</scope>
    <source>
        <strain evidence="9">Pb43105x</strain>
        <strain evidence="8 11">Pb43106</strain>
    </source>
</reference>
<evidence type="ECO:0000256" key="4">
    <source>
        <dbReference type="ARBA" id="ARBA00022989"/>
    </source>
</evidence>
<protein>
    <recommendedName>
        <fullName evidence="7">Cell division protein FtsB</fullName>
    </recommendedName>
</protein>
<keyword evidence="7" id="KW-0997">Cell inner membrane</keyword>
<evidence type="ECO:0000313" key="9">
    <source>
        <dbReference type="EMBL" id="MBV6546974.1"/>
    </source>
</evidence>
<dbReference type="AlphaFoldDB" id="A0A949WGB1"/>
<dbReference type="Proteomes" id="UP000732858">
    <property type="component" value="Unassembled WGS sequence"/>
</dbReference>
<dbReference type="GO" id="GO:0030428">
    <property type="term" value="C:cell septum"/>
    <property type="evidence" value="ECO:0007669"/>
    <property type="project" value="TreeGrafter"/>
</dbReference>
<evidence type="ECO:0000256" key="7">
    <source>
        <dbReference type="HAMAP-Rule" id="MF_00599"/>
    </source>
</evidence>
<evidence type="ECO:0000313" key="8">
    <source>
        <dbReference type="EMBL" id="MBV6531195.1"/>
    </source>
</evidence>
<proteinExistence type="inferred from homology"/>
<keyword evidence="1 7" id="KW-1003">Cell membrane</keyword>
<keyword evidence="5 7" id="KW-0472">Membrane</keyword>
<dbReference type="NCBIfam" id="NF002058">
    <property type="entry name" value="PRK00888.1"/>
    <property type="match status" value="1"/>
</dbReference>
<organism evidence="9 10">
    <name type="scientific">Ursidibacter maritimus</name>
    <dbReference type="NCBI Taxonomy" id="1331689"/>
    <lineage>
        <taxon>Bacteria</taxon>
        <taxon>Pseudomonadati</taxon>
        <taxon>Pseudomonadota</taxon>
        <taxon>Gammaproteobacteria</taxon>
        <taxon>Pasteurellales</taxon>
        <taxon>Pasteurellaceae</taxon>
        <taxon>Ursidibacter</taxon>
    </lineage>
</organism>
<name>A0A949WGB1_9PAST</name>
<comment type="function">
    <text evidence="7">Essential cell division protein. May link together the upstream cell division proteins, which are predominantly cytoplasmic, with the downstream cell division proteins, which are predominantly periplasmic.</text>
</comment>
<comment type="subunit">
    <text evidence="7">Part of a complex composed of FtsB, FtsL and FtsQ.</text>
</comment>
<feature type="topological domain" description="Periplasmic" evidence="7">
    <location>
        <begin position="22"/>
        <end position="91"/>
    </location>
</feature>
<evidence type="ECO:0000256" key="2">
    <source>
        <dbReference type="ARBA" id="ARBA00022618"/>
    </source>
</evidence>
<dbReference type="GeneID" id="65549129"/>